<evidence type="ECO:0000256" key="5">
    <source>
        <dbReference type="ARBA" id="ARBA00023136"/>
    </source>
</evidence>
<feature type="transmembrane region" description="Helical" evidence="7">
    <location>
        <begin position="183"/>
        <end position="210"/>
    </location>
</feature>
<evidence type="ECO:0000313" key="10">
    <source>
        <dbReference type="Proteomes" id="UP000823897"/>
    </source>
</evidence>
<comment type="caution">
    <text evidence="9">The sequence shown here is derived from an EMBL/GenBank/DDBJ whole genome shotgun (WGS) entry which is preliminary data.</text>
</comment>
<evidence type="ECO:0000256" key="7">
    <source>
        <dbReference type="SAM" id="Phobius"/>
    </source>
</evidence>
<feature type="domain" description="ABC3 transporter permease C-terminal" evidence="8">
    <location>
        <begin position="142"/>
        <end position="210"/>
    </location>
</feature>
<evidence type="ECO:0000256" key="6">
    <source>
        <dbReference type="ARBA" id="ARBA00038076"/>
    </source>
</evidence>
<evidence type="ECO:0000256" key="2">
    <source>
        <dbReference type="ARBA" id="ARBA00022475"/>
    </source>
</evidence>
<evidence type="ECO:0000313" key="9">
    <source>
        <dbReference type="EMBL" id="HJD33617.1"/>
    </source>
</evidence>
<dbReference type="PANTHER" id="PTHR30572">
    <property type="entry name" value="MEMBRANE COMPONENT OF TRANSPORTER-RELATED"/>
    <property type="match status" value="1"/>
</dbReference>
<comment type="similarity">
    <text evidence="6">Belongs to the ABC-4 integral membrane protein family.</text>
</comment>
<reference evidence="9" key="2">
    <citation type="submission" date="2021-04" db="EMBL/GenBank/DDBJ databases">
        <authorList>
            <person name="Gilroy R."/>
        </authorList>
    </citation>
    <scope>NUCLEOTIDE SEQUENCE</scope>
    <source>
        <strain evidence="9">ChiGjej3B3-11674</strain>
    </source>
</reference>
<comment type="subcellular location">
    <subcellularLocation>
        <location evidence="1">Cell membrane</location>
        <topology evidence="1">Multi-pass membrane protein</topology>
    </subcellularLocation>
</comment>
<feature type="transmembrane region" description="Helical" evidence="7">
    <location>
        <begin position="216"/>
        <end position="235"/>
    </location>
</feature>
<name>A0A9D2R2F1_9FIRM</name>
<protein>
    <recommendedName>
        <fullName evidence="8">ABC3 transporter permease C-terminal domain-containing protein</fullName>
    </recommendedName>
</protein>
<evidence type="ECO:0000259" key="8">
    <source>
        <dbReference type="Pfam" id="PF02687"/>
    </source>
</evidence>
<feature type="transmembrane region" description="Helical" evidence="7">
    <location>
        <begin position="141"/>
        <end position="162"/>
    </location>
</feature>
<dbReference type="GO" id="GO:0005886">
    <property type="term" value="C:plasma membrane"/>
    <property type="evidence" value="ECO:0007669"/>
    <property type="project" value="UniProtKB-SubCell"/>
</dbReference>
<keyword evidence="5 7" id="KW-0472">Membrane</keyword>
<dbReference type="InterPro" id="IPR003838">
    <property type="entry name" value="ABC3_permease_C"/>
</dbReference>
<dbReference type="Proteomes" id="UP000823897">
    <property type="component" value="Unassembled WGS sequence"/>
</dbReference>
<proteinExistence type="inferred from homology"/>
<dbReference type="Pfam" id="PF02687">
    <property type="entry name" value="FtsX"/>
    <property type="match status" value="1"/>
</dbReference>
<keyword evidence="4 7" id="KW-1133">Transmembrane helix</keyword>
<reference evidence="9" key="1">
    <citation type="journal article" date="2021" name="PeerJ">
        <title>Extensive microbial diversity within the chicken gut microbiome revealed by metagenomics and culture.</title>
        <authorList>
            <person name="Gilroy R."/>
            <person name="Ravi A."/>
            <person name="Getino M."/>
            <person name="Pursley I."/>
            <person name="Horton D.L."/>
            <person name="Alikhan N.F."/>
            <person name="Baker D."/>
            <person name="Gharbi K."/>
            <person name="Hall N."/>
            <person name="Watson M."/>
            <person name="Adriaenssens E.M."/>
            <person name="Foster-Nyarko E."/>
            <person name="Jarju S."/>
            <person name="Secka A."/>
            <person name="Antonio M."/>
            <person name="Oren A."/>
            <person name="Chaudhuri R.R."/>
            <person name="La Ragione R."/>
            <person name="Hildebrand F."/>
            <person name="Pallen M.J."/>
        </authorList>
    </citation>
    <scope>NUCLEOTIDE SEQUENCE</scope>
    <source>
        <strain evidence="9">ChiGjej3B3-11674</strain>
    </source>
</reference>
<evidence type="ECO:0000256" key="3">
    <source>
        <dbReference type="ARBA" id="ARBA00022692"/>
    </source>
</evidence>
<dbReference type="AlphaFoldDB" id="A0A9D2R2F1"/>
<sequence length="250" mass="27218">EKTGLSAGDTAEFSLARYSQGLAGVTLERQVLEPEEFHIAGIYKENPGREEKNPDILLPLDTVKAIYEKNDIVYFASALSFRVTKPMELNEVKEELKDAGLKEIIYGSPRSYAGIGLKLTDTEFIHSTESADRSLALLESFLPFMLVIIAAAGYIIPSLLFQNRREEYAVMRALGTGRCFCSLLFYIEHIIPAAAGALAGAAAGIALGAVDPVSGAVVWGLYLVFYMLGAGAAMWRFGRFSIAAVLSHRD</sequence>
<evidence type="ECO:0000256" key="4">
    <source>
        <dbReference type="ARBA" id="ARBA00022989"/>
    </source>
</evidence>
<gene>
    <name evidence="9" type="ORF">H9911_03615</name>
</gene>
<dbReference type="EMBL" id="DWUV01000069">
    <property type="protein sequence ID" value="HJD33617.1"/>
    <property type="molecule type" value="Genomic_DNA"/>
</dbReference>
<accession>A0A9D2R2F1</accession>
<feature type="non-terminal residue" evidence="9">
    <location>
        <position position="1"/>
    </location>
</feature>
<dbReference type="PANTHER" id="PTHR30572:SF4">
    <property type="entry name" value="ABC TRANSPORTER PERMEASE YTRF"/>
    <property type="match status" value="1"/>
</dbReference>
<keyword evidence="2" id="KW-1003">Cell membrane</keyword>
<keyword evidence="3 7" id="KW-0812">Transmembrane</keyword>
<dbReference type="InterPro" id="IPR050250">
    <property type="entry name" value="Macrolide_Exporter_MacB"/>
</dbReference>
<dbReference type="GO" id="GO:0022857">
    <property type="term" value="F:transmembrane transporter activity"/>
    <property type="evidence" value="ECO:0007669"/>
    <property type="project" value="TreeGrafter"/>
</dbReference>
<evidence type="ECO:0000256" key="1">
    <source>
        <dbReference type="ARBA" id="ARBA00004651"/>
    </source>
</evidence>
<organism evidence="9 10">
    <name type="scientific">Candidatus Mediterraneibacter tabaqchaliae</name>
    <dbReference type="NCBI Taxonomy" id="2838689"/>
    <lineage>
        <taxon>Bacteria</taxon>
        <taxon>Bacillati</taxon>
        <taxon>Bacillota</taxon>
        <taxon>Clostridia</taxon>
        <taxon>Lachnospirales</taxon>
        <taxon>Lachnospiraceae</taxon>
        <taxon>Mediterraneibacter</taxon>
    </lineage>
</organism>